<name>A0A2M9CKA5_9MICO</name>
<reference evidence="1 2" key="1">
    <citation type="submission" date="2017-11" db="EMBL/GenBank/DDBJ databases">
        <title>Genomic Encyclopedia of Archaeal and Bacterial Type Strains, Phase II (KMG-II): From Individual Species to Whole Genera.</title>
        <authorList>
            <person name="Goeker M."/>
        </authorList>
    </citation>
    <scope>NUCLEOTIDE SEQUENCE [LARGE SCALE GENOMIC DNA]</scope>
    <source>
        <strain evidence="1 2">DSM 27393</strain>
    </source>
</reference>
<accession>A0A2M9CKA5</accession>
<organism evidence="1 2">
    <name type="scientific">Diaminobutyricimonas aerilata</name>
    <dbReference type="NCBI Taxonomy" id="1162967"/>
    <lineage>
        <taxon>Bacteria</taxon>
        <taxon>Bacillati</taxon>
        <taxon>Actinomycetota</taxon>
        <taxon>Actinomycetes</taxon>
        <taxon>Micrococcales</taxon>
        <taxon>Microbacteriaceae</taxon>
        <taxon>Diaminobutyricimonas</taxon>
    </lineage>
</organism>
<dbReference type="RefSeq" id="WP_157802284.1">
    <property type="nucleotide sequence ID" value="NZ_PGFF01000001.1"/>
</dbReference>
<dbReference type="EMBL" id="PGFF01000001">
    <property type="protein sequence ID" value="PJJ72329.1"/>
    <property type="molecule type" value="Genomic_DNA"/>
</dbReference>
<sequence length="57" mass="5919">MTFAAGELVTALKADVIGAVVASPWGEGAPDIVAVETLETGEIRFFRAETVVATNPE</sequence>
<protein>
    <submittedName>
        <fullName evidence="1">Uncharacterized protein</fullName>
    </submittedName>
</protein>
<dbReference type="AlphaFoldDB" id="A0A2M9CKA5"/>
<dbReference type="Proteomes" id="UP000228758">
    <property type="component" value="Unassembled WGS sequence"/>
</dbReference>
<evidence type="ECO:0000313" key="2">
    <source>
        <dbReference type="Proteomes" id="UP000228758"/>
    </source>
</evidence>
<gene>
    <name evidence="1" type="ORF">CLV46_1896</name>
</gene>
<comment type="caution">
    <text evidence="1">The sequence shown here is derived from an EMBL/GenBank/DDBJ whole genome shotgun (WGS) entry which is preliminary data.</text>
</comment>
<evidence type="ECO:0000313" key="1">
    <source>
        <dbReference type="EMBL" id="PJJ72329.1"/>
    </source>
</evidence>
<proteinExistence type="predicted"/>
<keyword evidence="2" id="KW-1185">Reference proteome</keyword>